<gene>
    <name evidence="3" type="ORF">H8700_05735</name>
</gene>
<keyword evidence="2" id="KW-0812">Transmembrane</keyword>
<dbReference type="PANTHER" id="PTHR42867">
    <property type="entry name" value="MEMBRANE PROTEIN-RELATED"/>
    <property type="match status" value="1"/>
</dbReference>
<feature type="region of interest" description="Disordered" evidence="1">
    <location>
        <begin position="338"/>
        <end position="405"/>
    </location>
</feature>
<name>A0ABR7MTZ6_9FIRM</name>
<evidence type="ECO:0000256" key="2">
    <source>
        <dbReference type="SAM" id="Phobius"/>
    </source>
</evidence>
<keyword evidence="2" id="KW-1133">Transmembrane helix</keyword>
<keyword evidence="4" id="KW-1185">Reference proteome</keyword>
<dbReference type="PANTHER" id="PTHR42867:SF1">
    <property type="entry name" value="MEMBRANE PROTEIN-RELATED"/>
    <property type="match status" value="1"/>
</dbReference>
<dbReference type="Pfam" id="PF07136">
    <property type="entry name" value="DUF1385"/>
    <property type="match status" value="1"/>
</dbReference>
<dbReference type="InterPro" id="IPR010787">
    <property type="entry name" value="DUF1385"/>
</dbReference>
<dbReference type="EMBL" id="JACRSW010000027">
    <property type="protein sequence ID" value="MBC8557203.1"/>
    <property type="molecule type" value="Genomic_DNA"/>
</dbReference>
<evidence type="ECO:0000256" key="1">
    <source>
        <dbReference type="SAM" id="MobiDB-lite"/>
    </source>
</evidence>
<feature type="transmembrane region" description="Helical" evidence="2">
    <location>
        <begin position="228"/>
        <end position="249"/>
    </location>
</feature>
<comment type="caution">
    <text evidence="3">The sequence shown here is derived from an EMBL/GenBank/DDBJ whole genome shotgun (WGS) entry which is preliminary data.</text>
</comment>
<sequence>MKSSGIGGQAVLEGVMMRNKSKYAVAVRKPDGEIAVTHGKTKSLADRSIFFRLPIVRGIVTFVESLVLGMRTLTYSASFYEEEEEKIVSKKEDAKDERKEAVQMGLTVALSVVIALLAFVVLPYGLSQMLSSRISSFAVLGLIEGLIRIVLFVGYVIAISYMRDINRTFMYHGAEHKAINCIENGLELTPENVRRQSRYHKRCGTNFLFIVIFLSIIFFMFLHFDNMWLRIISRIVLVPVIAGVSYEFIRFAGNSENKFVSMLCKPGMLLQMLTTREPDNKMIEVAIASVEEVFDWREYQRRCIAAVKSRAKLKEMHSTDKKHKSRAEIAEEIKRREAERAQRANERAKYIMERERREAELEKLAQDAKEKRSSRREEMLKEQENDDTLDHLDHFFDDEDKGKEK</sequence>
<feature type="transmembrane region" description="Helical" evidence="2">
    <location>
        <begin position="137"/>
        <end position="161"/>
    </location>
</feature>
<proteinExistence type="predicted"/>
<protein>
    <submittedName>
        <fullName evidence="3">DUF1385 domain-containing protein</fullName>
    </submittedName>
</protein>
<reference evidence="3 4" key="1">
    <citation type="submission" date="2020-08" db="EMBL/GenBank/DDBJ databases">
        <title>Genome public.</title>
        <authorList>
            <person name="Liu C."/>
            <person name="Sun Q."/>
        </authorList>
    </citation>
    <scope>NUCLEOTIDE SEQUENCE [LARGE SCALE GENOMIC DNA]</scope>
    <source>
        <strain evidence="3 4">BX3</strain>
    </source>
</reference>
<organism evidence="3 4">
    <name type="scientific">Jutongia hominis</name>
    <dbReference type="NCBI Taxonomy" id="2763664"/>
    <lineage>
        <taxon>Bacteria</taxon>
        <taxon>Bacillati</taxon>
        <taxon>Bacillota</taxon>
        <taxon>Clostridia</taxon>
        <taxon>Lachnospirales</taxon>
        <taxon>Lachnospiraceae</taxon>
        <taxon>Jutongia</taxon>
    </lineage>
</organism>
<feature type="transmembrane region" description="Helical" evidence="2">
    <location>
        <begin position="104"/>
        <end position="125"/>
    </location>
</feature>
<feature type="transmembrane region" description="Helical" evidence="2">
    <location>
        <begin position="203"/>
        <end position="222"/>
    </location>
</feature>
<keyword evidence="2" id="KW-0472">Membrane</keyword>
<dbReference type="Proteomes" id="UP000637513">
    <property type="component" value="Unassembled WGS sequence"/>
</dbReference>
<accession>A0ABR7MTZ6</accession>
<evidence type="ECO:0000313" key="3">
    <source>
        <dbReference type="EMBL" id="MBC8557203.1"/>
    </source>
</evidence>
<evidence type="ECO:0000313" key="4">
    <source>
        <dbReference type="Proteomes" id="UP000637513"/>
    </source>
</evidence>